<reference evidence="3" key="1">
    <citation type="journal article" date="2019" name="Sci. Rep.">
        <title>Draft genome of Tanacetum cinerariifolium, the natural source of mosquito coil.</title>
        <authorList>
            <person name="Yamashiro T."/>
            <person name="Shiraishi A."/>
            <person name="Satake H."/>
            <person name="Nakayama K."/>
        </authorList>
    </citation>
    <scope>NUCLEOTIDE SEQUENCE</scope>
</reference>
<feature type="region of interest" description="Disordered" evidence="1">
    <location>
        <begin position="1"/>
        <end position="28"/>
    </location>
</feature>
<dbReference type="InterPro" id="IPR053134">
    <property type="entry name" value="RNA-dir_DNA_polymerase"/>
</dbReference>
<dbReference type="GO" id="GO:0003964">
    <property type="term" value="F:RNA-directed DNA polymerase activity"/>
    <property type="evidence" value="ECO:0007669"/>
    <property type="project" value="UniProtKB-KW"/>
</dbReference>
<organism evidence="3">
    <name type="scientific">Tanacetum cinerariifolium</name>
    <name type="common">Dalmatian daisy</name>
    <name type="synonym">Chrysanthemum cinerariifolium</name>
    <dbReference type="NCBI Taxonomy" id="118510"/>
    <lineage>
        <taxon>Eukaryota</taxon>
        <taxon>Viridiplantae</taxon>
        <taxon>Streptophyta</taxon>
        <taxon>Embryophyta</taxon>
        <taxon>Tracheophyta</taxon>
        <taxon>Spermatophyta</taxon>
        <taxon>Magnoliopsida</taxon>
        <taxon>eudicotyledons</taxon>
        <taxon>Gunneridae</taxon>
        <taxon>Pentapetalae</taxon>
        <taxon>asterids</taxon>
        <taxon>campanulids</taxon>
        <taxon>Asterales</taxon>
        <taxon>Asteraceae</taxon>
        <taxon>Asteroideae</taxon>
        <taxon>Anthemideae</taxon>
        <taxon>Anthemidinae</taxon>
        <taxon>Tanacetum</taxon>
    </lineage>
</organism>
<evidence type="ECO:0000259" key="2">
    <source>
        <dbReference type="Pfam" id="PF00078"/>
    </source>
</evidence>
<dbReference type="PANTHER" id="PTHR24559:SF444">
    <property type="entry name" value="REVERSE TRANSCRIPTASE DOMAIN-CONTAINING PROTEIN"/>
    <property type="match status" value="1"/>
</dbReference>
<dbReference type="InterPro" id="IPR043128">
    <property type="entry name" value="Rev_trsase/Diguanyl_cyclase"/>
</dbReference>
<evidence type="ECO:0000256" key="1">
    <source>
        <dbReference type="SAM" id="MobiDB-lite"/>
    </source>
</evidence>
<dbReference type="PANTHER" id="PTHR24559">
    <property type="entry name" value="TRANSPOSON TY3-I GAG-POL POLYPROTEIN"/>
    <property type="match status" value="1"/>
</dbReference>
<comment type="caution">
    <text evidence="3">The sequence shown here is derived from an EMBL/GenBank/DDBJ whole genome shotgun (WGS) entry which is preliminary data.</text>
</comment>
<keyword evidence="3" id="KW-0548">Nucleotidyltransferase</keyword>
<dbReference type="Gene3D" id="3.30.70.270">
    <property type="match status" value="1"/>
</dbReference>
<sequence length="692" mass="79616">MTSPTSEPITPLNRVTGSSNNHDHSPSLQDQILNHISSLETLIKEHNEKAGPLITPMRLTFGEEVEGDKGKYKGKKPIEVEEEDLKKPYKEGNGICWYGAGCSNNHWTDPRGDGSIECLMATSTVGLIYARNSQKGYIHRVPEVMQISAFMSNSKCPELASRFADQVPQTVTKMMKRVDDFVKSKEAYKSTKFPQGEHLEGGQGTPYKRSRPPRVIQGGHPPKMDGYNTYNHRDRYQPYVPPRQPGQRYDNRRFKNWRQEVNQLSLEDLVKRPKEILATKLQLQLPLCPPVIGTPKKENLNRYCDYHREKGHYTIDCYHLKRKLEAALESEKLNHLVKDVRQRGNNRGRQAGNNRTNEKVINMVYVRAEGEKCKLQPEREEDWMNVPITFPPIQSNNVSDEPLIIKAELEEKHITPEEQPKEGMTKRDENSVEEEEVMVNPASLIKRRVRLATLQHGQGPKMDHPTLFEYKCEHHPSGFETNNWLGKKQSSDEGGKGMDQGRYCKAVRYPTWISNPVLDYYPLPEIDLKIEAVMGFPFKCFLDAYKGYHHIQMSEEDEEKTTFYTDQGTYCYTKMPFGLKNARVTYQRLVDSAFHVQLGRNLEAYVDDMVIKSKTEQEMIMDIAETFDNLRKVNIKLNSKKCSFGVKEGKFLSYMVTSKGIQANLKKTKAVADMQSSKPQKRCKAWMGNWPH</sequence>
<feature type="region of interest" description="Disordered" evidence="1">
    <location>
        <begin position="193"/>
        <end position="226"/>
    </location>
</feature>
<gene>
    <name evidence="3" type="ORF">Tci_045824</name>
</gene>
<name>A0A6L2MIP5_TANCI</name>
<accession>A0A6L2MIP5</accession>
<dbReference type="Gene3D" id="3.10.10.10">
    <property type="entry name" value="HIV Type 1 Reverse Transcriptase, subunit A, domain 1"/>
    <property type="match status" value="1"/>
</dbReference>
<dbReference type="EMBL" id="BKCJ010006768">
    <property type="protein sequence ID" value="GEU73846.1"/>
    <property type="molecule type" value="Genomic_DNA"/>
</dbReference>
<feature type="domain" description="Reverse transcriptase" evidence="2">
    <location>
        <begin position="541"/>
        <end position="655"/>
    </location>
</feature>
<proteinExistence type="predicted"/>
<dbReference type="Pfam" id="PF00078">
    <property type="entry name" value="RVT_1"/>
    <property type="match status" value="1"/>
</dbReference>
<keyword evidence="3" id="KW-0695">RNA-directed DNA polymerase</keyword>
<protein>
    <submittedName>
        <fullName evidence="3">Reverse transcriptase domain-containing protein</fullName>
    </submittedName>
</protein>
<evidence type="ECO:0000313" key="3">
    <source>
        <dbReference type="EMBL" id="GEU73846.1"/>
    </source>
</evidence>
<dbReference type="SUPFAM" id="SSF56672">
    <property type="entry name" value="DNA/RNA polymerases"/>
    <property type="match status" value="1"/>
</dbReference>
<keyword evidence="3" id="KW-0808">Transferase</keyword>
<dbReference type="AlphaFoldDB" id="A0A6L2MIP5"/>
<dbReference type="CDD" id="cd01647">
    <property type="entry name" value="RT_LTR"/>
    <property type="match status" value="1"/>
</dbReference>
<dbReference type="InterPro" id="IPR043502">
    <property type="entry name" value="DNA/RNA_pol_sf"/>
</dbReference>
<dbReference type="InterPro" id="IPR000477">
    <property type="entry name" value="RT_dom"/>
</dbReference>